<dbReference type="GO" id="GO:0016491">
    <property type="term" value="F:oxidoreductase activity"/>
    <property type="evidence" value="ECO:0007669"/>
    <property type="project" value="UniProtKB-KW"/>
</dbReference>
<dbReference type="InterPro" id="IPR020471">
    <property type="entry name" value="AKR"/>
</dbReference>
<dbReference type="Gene3D" id="3.20.20.100">
    <property type="entry name" value="NADP-dependent oxidoreductase domain"/>
    <property type="match status" value="1"/>
</dbReference>
<dbReference type="AlphaFoldDB" id="A0A1G7GIS6"/>
<dbReference type="FunFam" id="3.20.20.100:FF:000004">
    <property type="entry name" value="Oxidoreductase, aldo/keto reductase"/>
    <property type="match status" value="1"/>
</dbReference>
<reference evidence="3 4" key="1">
    <citation type="submission" date="2016-10" db="EMBL/GenBank/DDBJ databases">
        <authorList>
            <person name="de Groot N.N."/>
        </authorList>
    </citation>
    <scope>NUCLEOTIDE SEQUENCE [LARGE SCALE GENOMIC DNA]</scope>
    <source>
        <strain evidence="3 4">R5</strain>
    </source>
</reference>
<dbReference type="RefSeq" id="WP_092087999.1">
    <property type="nucleotide sequence ID" value="NZ_FMZW01000038.1"/>
</dbReference>
<evidence type="ECO:0000313" key="4">
    <source>
        <dbReference type="Proteomes" id="UP000199245"/>
    </source>
</evidence>
<dbReference type="InterPro" id="IPR036812">
    <property type="entry name" value="NAD(P)_OxRdtase_dom_sf"/>
</dbReference>
<dbReference type="PANTHER" id="PTHR43364:SF4">
    <property type="entry name" value="NAD(P)-LINKED OXIDOREDUCTASE SUPERFAMILY PROTEIN"/>
    <property type="match status" value="1"/>
</dbReference>
<dbReference type="InterPro" id="IPR023210">
    <property type="entry name" value="NADP_OxRdtase_dom"/>
</dbReference>
<evidence type="ECO:0000313" key="3">
    <source>
        <dbReference type="EMBL" id="SDE87983.1"/>
    </source>
</evidence>
<evidence type="ECO:0000259" key="2">
    <source>
        <dbReference type="Pfam" id="PF00248"/>
    </source>
</evidence>
<dbReference type="Proteomes" id="UP000199245">
    <property type="component" value="Unassembled WGS sequence"/>
</dbReference>
<dbReference type="PRINTS" id="PR00069">
    <property type="entry name" value="ALDKETRDTASE"/>
</dbReference>
<dbReference type="SUPFAM" id="SSF51430">
    <property type="entry name" value="NAD(P)-linked oxidoreductase"/>
    <property type="match status" value="1"/>
</dbReference>
<dbReference type="InterPro" id="IPR050523">
    <property type="entry name" value="AKR_Detox_Biosynth"/>
</dbReference>
<accession>A0A1G7GIS6</accession>
<organism evidence="3 4">
    <name type="scientific">Bradyrhizobium brasilense</name>
    <dbReference type="NCBI Taxonomy" id="1419277"/>
    <lineage>
        <taxon>Bacteria</taxon>
        <taxon>Pseudomonadati</taxon>
        <taxon>Pseudomonadota</taxon>
        <taxon>Alphaproteobacteria</taxon>
        <taxon>Hyphomicrobiales</taxon>
        <taxon>Nitrobacteraceae</taxon>
        <taxon>Bradyrhizobium</taxon>
    </lineage>
</organism>
<feature type="domain" description="NADP-dependent oxidoreductase" evidence="2">
    <location>
        <begin position="15"/>
        <end position="310"/>
    </location>
</feature>
<protein>
    <submittedName>
        <fullName evidence="3">Aryl-alcohol dehydrogenase (NADP+)</fullName>
    </submittedName>
</protein>
<dbReference type="PANTHER" id="PTHR43364">
    <property type="entry name" value="NADH-SPECIFIC METHYLGLYOXAL REDUCTASE-RELATED"/>
    <property type="match status" value="1"/>
</dbReference>
<dbReference type="Pfam" id="PF00248">
    <property type="entry name" value="Aldo_ket_red"/>
    <property type="match status" value="1"/>
</dbReference>
<sequence>MQYRQLGRSGLKVSPICLGTMMFGGPTDEATSARIVAKAREASINFIDSADAYNGGKSEEVVGRAISNSRSNWVLATKLANPIGDDPNHGGLSRRWVFQAADESLKRLGTDYIDVYYLHKEDHATPLDETVRAMGDLIRAGKVRYFGVSNYRAWRVAEICNICDRLGIDRPVASQPYYNAMNRMPEVEHFPACAYYGVGIVPYSPLARGVLTGKYAPDAAPPADTRAGRNDKRMMQTEWRPESLELAQEIKRHAESKGITAGQFAVSWVLNSSFVSAVIAGPRTEAQWDDYIRALDYRFTAEDEALIDRLVITGHPSTPGFNDPAYPIEGRRARTGSSL</sequence>
<keyword evidence="1" id="KW-0560">Oxidoreductase</keyword>
<name>A0A1G7GIS6_9BRAD</name>
<proteinExistence type="predicted"/>
<dbReference type="GO" id="GO:0005829">
    <property type="term" value="C:cytosol"/>
    <property type="evidence" value="ECO:0007669"/>
    <property type="project" value="TreeGrafter"/>
</dbReference>
<gene>
    <name evidence="3" type="ORF">SAMN05216337_10384</name>
</gene>
<dbReference type="EMBL" id="FMZW01000038">
    <property type="protein sequence ID" value="SDE87983.1"/>
    <property type="molecule type" value="Genomic_DNA"/>
</dbReference>
<evidence type="ECO:0000256" key="1">
    <source>
        <dbReference type="ARBA" id="ARBA00023002"/>
    </source>
</evidence>